<evidence type="ECO:0000256" key="3">
    <source>
        <dbReference type="PROSITE-ProRule" id="PRU00169"/>
    </source>
</evidence>
<dbReference type="Gene3D" id="3.40.50.2300">
    <property type="match status" value="1"/>
</dbReference>
<keyword evidence="1 3" id="KW-0597">Phosphoprotein</keyword>
<sequence>MNILFIEDHVLVRESIVYVLKKLYEDIFVIETSSIPEALQLIPNMKSLDMVLLDIALPGVDGLTALPDLRKELGALTPIVVLTGSDDSDILRKAKERGATDCIHKNCNRNELVNRLKFIIDTTSEQAPPDTDNLSHESLTLREKEVLQLIARGDQDKVIAFKLGITIGTTKNHIGKILLKLNATNRMCAVLKAIELRIIPPLD</sequence>
<evidence type="ECO:0000313" key="6">
    <source>
        <dbReference type="EMBL" id="CAE6485678.1"/>
    </source>
</evidence>
<evidence type="ECO:0000256" key="1">
    <source>
        <dbReference type="ARBA" id="ARBA00022553"/>
    </source>
</evidence>
<dbReference type="SMART" id="SM00421">
    <property type="entry name" value="HTH_LUXR"/>
    <property type="match status" value="1"/>
</dbReference>
<evidence type="ECO:0000313" key="7">
    <source>
        <dbReference type="Proteomes" id="UP000601736"/>
    </source>
</evidence>
<dbReference type="PANTHER" id="PTHR43214:SF37">
    <property type="entry name" value="TRANSCRIPTIONAL REGULATORY PROTEIN YDFI"/>
    <property type="match status" value="1"/>
</dbReference>
<dbReference type="InterPro" id="IPR039420">
    <property type="entry name" value="WalR-like"/>
</dbReference>
<dbReference type="InterPro" id="IPR000792">
    <property type="entry name" value="Tscrpt_reg_LuxR_C"/>
</dbReference>
<dbReference type="InterPro" id="IPR011006">
    <property type="entry name" value="CheY-like_superfamily"/>
</dbReference>
<dbReference type="InterPro" id="IPR036388">
    <property type="entry name" value="WH-like_DNA-bd_sf"/>
</dbReference>
<name>A0A8H9DA07_9PROT</name>
<dbReference type="SMART" id="SM00448">
    <property type="entry name" value="REC"/>
    <property type="match status" value="1"/>
</dbReference>
<dbReference type="Pfam" id="PF00072">
    <property type="entry name" value="Response_reg"/>
    <property type="match status" value="1"/>
</dbReference>
<dbReference type="CDD" id="cd06170">
    <property type="entry name" value="LuxR_C_like"/>
    <property type="match status" value="1"/>
</dbReference>
<dbReference type="GO" id="GO:0003677">
    <property type="term" value="F:DNA binding"/>
    <property type="evidence" value="ECO:0007669"/>
    <property type="project" value="UniProtKB-KW"/>
</dbReference>
<dbReference type="GO" id="GO:0000160">
    <property type="term" value="P:phosphorelay signal transduction system"/>
    <property type="evidence" value="ECO:0007669"/>
    <property type="project" value="InterPro"/>
</dbReference>
<dbReference type="Proteomes" id="UP000601736">
    <property type="component" value="Unassembled WGS sequence"/>
</dbReference>
<evidence type="ECO:0000259" key="5">
    <source>
        <dbReference type="PROSITE" id="PS50110"/>
    </source>
</evidence>
<dbReference type="AlphaFoldDB" id="A0A8H9DA07"/>
<proteinExistence type="predicted"/>
<dbReference type="InterPro" id="IPR016032">
    <property type="entry name" value="Sig_transdc_resp-reg_C-effctor"/>
</dbReference>
<dbReference type="GO" id="GO:0006355">
    <property type="term" value="P:regulation of DNA-templated transcription"/>
    <property type="evidence" value="ECO:0007669"/>
    <property type="project" value="InterPro"/>
</dbReference>
<evidence type="ECO:0000259" key="4">
    <source>
        <dbReference type="PROSITE" id="PS50043"/>
    </source>
</evidence>
<dbReference type="Gene3D" id="1.10.10.10">
    <property type="entry name" value="Winged helix-like DNA-binding domain superfamily/Winged helix DNA-binding domain"/>
    <property type="match status" value="1"/>
</dbReference>
<dbReference type="PANTHER" id="PTHR43214">
    <property type="entry name" value="TWO-COMPONENT RESPONSE REGULATOR"/>
    <property type="match status" value="1"/>
</dbReference>
<protein>
    <submittedName>
        <fullName evidence="6">Putative Glycerol metabolism activator</fullName>
    </submittedName>
</protein>
<dbReference type="PRINTS" id="PR00038">
    <property type="entry name" value="HTHLUXR"/>
</dbReference>
<evidence type="ECO:0000256" key="2">
    <source>
        <dbReference type="ARBA" id="ARBA00023125"/>
    </source>
</evidence>
<feature type="domain" description="Response regulatory" evidence="5">
    <location>
        <begin position="2"/>
        <end position="120"/>
    </location>
</feature>
<accession>A0A8H9DA07</accession>
<gene>
    <name evidence="6" type="ORF">NMYAN_10306</name>
</gene>
<dbReference type="PROSITE" id="PS50110">
    <property type="entry name" value="RESPONSE_REGULATORY"/>
    <property type="match status" value="1"/>
</dbReference>
<dbReference type="SUPFAM" id="SSF46894">
    <property type="entry name" value="C-terminal effector domain of the bipartite response regulators"/>
    <property type="match status" value="1"/>
</dbReference>
<feature type="modified residue" description="4-aspartylphosphate" evidence="3">
    <location>
        <position position="54"/>
    </location>
</feature>
<feature type="domain" description="HTH luxR-type" evidence="4">
    <location>
        <begin position="132"/>
        <end position="197"/>
    </location>
</feature>
<reference evidence="6" key="1">
    <citation type="submission" date="2021-02" db="EMBL/GenBank/DDBJ databases">
        <authorList>
            <person name="Han P."/>
        </authorList>
    </citation>
    <scope>NUCLEOTIDE SEQUENCE</scope>
    <source>
        <strain evidence="6">Nitrosomonas nitrosa 18-3D</strain>
    </source>
</reference>
<dbReference type="RefSeq" id="WP_107789307.1">
    <property type="nucleotide sequence ID" value="NZ_CAJNAP010000001.1"/>
</dbReference>
<comment type="caution">
    <text evidence="6">The sequence shown here is derived from an EMBL/GenBank/DDBJ whole genome shotgun (WGS) entry which is preliminary data.</text>
</comment>
<dbReference type="InterPro" id="IPR001789">
    <property type="entry name" value="Sig_transdc_resp-reg_receiver"/>
</dbReference>
<dbReference type="InterPro" id="IPR058245">
    <property type="entry name" value="NreC/VraR/RcsB-like_REC"/>
</dbReference>
<dbReference type="SUPFAM" id="SSF52172">
    <property type="entry name" value="CheY-like"/>
    <property type="match status" value="1"/>
</dbReference>
<dbReference type="Pfam" id="PF00196">
    <property type="entry name" value="GerE"/>
    <property type="match status" value="1"/>
</dbReference>
<dbReference type="CDD" id="cd17535">
    <property type="entry name" value="REC_NarL-like"/>
    <property type="match status" value="1"/>
</dbReference>
<dbReference type="PROSITE" id="PS50043">
    <property type="entry name" value="HTH_LUXR_2"/>
    <property type="match status" value="1"/>
</dbReference>
<dbReference type="EMBL" id="CAJNAP010000001">
    <property type="protein sequence ID" value="CAE6485678.1"/>
    <property type="molecule type" value="Genomic_DNA"/>
</dbReference>
<keyword evidence="2" id="KW-0238">DNA-binding</keyword>
<organism evidence="6 7">
    <name type="scientific">Nitrosomonas nitrosa</name>
    <dbReference type="NCBI Taxonomy" id="52442"/>
    <lineage>
        <taxon>Bacteria</taxon>
        <taxon>Pseudomonadati</taxon>
        <taxon>Pseudomonadota</taxon>
        <taxon>Betaproteobacteria</taxon>
        <taxon>Nitrosomonadales</taxon>
        <taxon>Nitrosomonadaceae</taxon>
        <taxon>Nitrosomonas</taxon>
    </lineage>
</organism>